<dbReference type="GO" id="GO:0003697">
    <property type="term" value="F:single-stranded DNA binding"/>
    <property type="evidence" value="ECO:0007669"/>
    <property type="project" value="TreeGrafter"/>
</dbReference>
<dbReference type="SUPFAM" id="SSF52540">
    <property type="entry name" value="P-loop containing nucleoside triphosphate hydrolases"/>
    <property type="match status" value="1"/>
</dbReference>
<evidence type="ECO:0000313" key="4">
    <source>
        <dbReference type="EMBL" id="KAF9410731.1"/>
    </source>
</evidence>
<dbReference type="InterPro" id="IPR027417">
    <property type="entry name" value="P-loop_NTPase"/>
</dbReference>
<dbReference type="GO" id="GO:0005657">
    <property type="term" value="C:replication fork"/>
    <property type="evidence" value="ECO:0007669"/>
    <property type="project" value="TreeGrafter"/>
</dbReference>
<feature type="non-terminal residue" evidence="4">
    <location>
        <position position="343"/>
    </location>
</feature>
<organism evidence="4 5">
    <name type="scientific">Spodoptera exigua</name>
    <name type="common">Beet armyworm</name>
    <name type="synonym">Noctua fulgens</name>
    <dbReference type="NCBI Taxonomy" id="7107"/>
    <lineage>
        <taxon>Eukaryota</taxon>
        <taxon>Metazoa</taxon>
        <taxon>Ecdysozoa</taxon>
        <taxon>Arthropoda</taxon>
        <taxon>Hexapoda</taxon>
        <taxon>Insecta</taxon>
        <taxon>Pterygota</taxon>
        <taxon>Neoptera</taxon>
        <taxon>Endopterygota</taxon>
        <taxon>Lepidoptera</taxon>
        <taxon>Glossata</taxon>
        <taxon>Ditrysia</taxon>
        <taxon>Noctuoidea</taxon>
        <taxon>Noctuidae</taxon>
        <taxon>Amphipyrinae</taxon>
        <taxon>Spodoptera</taxon>
    </lineage>
</organism>
<dbReference type="InterPro" id="IPR013632">
    <property type="entry name" value="Rad51_C"/>
</dbReference>
<dbReference type="GO" id="GO:0000723">
    <property type="term" value="P:telomere maintenance"/>
    <property type="evidence" value="ECO:0007669"/>
    <property type="project" value="TreeGrafter"/>
</dbReference>
<dbReference type="InterPro" id="IPR051988">
    <property type="entry name" value="HRR_RAD51_Paralog"/>
</dbReference>
<dbReference type="EMBL" id="JACKWZ010000249">
    <property type="protein sequence ID" value="KAF9410731.1"/>
    <property type="molecule type" value="Genomic_DNA"/>
</dbReference>
<comment type="subcellular location">
    <subcellularLocation>
        <location evidence="1">Nucleus</location>
    </subcellularLocation>
</comment>
<name>A0A835GAT3_SPOEX</name>
<dbReference type="GO" id="GO:0042148">
    <property type="term" value="P:DNA strand invasion"/>
    <property type="evidence" value="ECO:0007669"/>
    <property type="project" value="TreeGrafter"/>
</dbReference>
<evidence type="ECO:0000256" key="2">
    <source>
        <dbReference type="ARBA" id="ARBA00023242"/>
    </source>
</evidence>
<evidence type="ECO:0000256" key="1">
    <source>
        <dbReference type="ARBA" id="ARBA00004123"/>
    </source>
</evidence>
<dbReference type="GO" id="GO:0000724">
    <property type="term" value="P:double-strand break repair via homologous recombination"/>
    <property type="evidence" value="ECO:0007669"/>
    <property type="project" value="TreeGrafter"/>
</dbReference>
<dbReference type="Proteomes" id="UP000648187">
    <property type="component" value="Unassembled WGS sequence"/>
</dbReference>
<dbReference type="Gene3D" id="3.40.50.300">
    <property type="entry name" value="P-loop containing nucleotide triphosphate hydrolases"/>
    <property type="match status" value="1"/>
</dbReference>
<dbReference type="PROSITE" id="PS50162">
    <property type="entry name" value="RECA_2"/>
    <property type="match status" value="1"/>
</dbReference>
<dbReference type="InterPro" id="IPR020588">
    <property type="entry name" value="RecA_ATP-bd"/>
</dbReference>
<protein>
    <recommendedName>
        <fullName evidence="3">RecA family profile 1 domain-containing protein</fullName>
    </recommendedName>
</protein>
<dbReference type="GO" id="GO:0007131">
    <property type="term" value="P:reciprocal meiotic recombination"/>
    <property type="evidence" value="ECO:0007669"/>
    <property type="project" value="TreeGrafter"/>
</dbReference>
<dbReference type="PANTHER" id="PTHR46457:SF1">
    <property type="entry name" value="DNA REPAIR PROTEIN RAD51 HOMOLOG 4"/>
    <property type="match status" value="1"/>
</dbReference>
<evidence type="ECO:0000313" key="5">
    <source>
        <dbReference type="Proteomes" id="UP000648187"/>
    </source>
</evidence>
<accession>A0A835GAT3</accession>
<evidence type="ECO:0000259" key="3">
    <source>
        <dbReference type="PROSITE" id="PS50162"/>
    </source>
</evidence>
<proteinExistence type="predicted"/>
<dbReference type="GO" id="GO:0000400">
    <property type="term" value="F:four-way junction DNA binding"/>
    <property type="evidence" value="ECO:0007669"/>
    <property type="project" value="TreeGrafter"/>
</dbReference>
<keyword evidence="5" id="KW-1185">Reference proteome</keyword>
<keyword evidence="2" id="KW-0539">Nucleus</keyword>
<reference evidence="4" key="1">
    <citation type="submission" date="2020-08" db="EMBL/GenBank/DDBJ databases">
        <title>Spodoptera exigua strain:BAW_Kor-Di-RS1 Genome sequencing and assembly.</title>
        <authorList>
            <person name="Kim J."/>
            <person name="Nam H.Y."/>
            <person name="Kwon M."/>
            <person name="Choi J.H."/>
            <person name="Cho S.R."/>
            <person name="Kim G.-H."/>
        </authorList>
    </citation>
    <scope>NUCLEOTIDE SEQUENCE</scope>
    <source>
        <strain evidence="4">BAW_Kor-Di-RS1</strain>
        <tissue evidence="4">Whole-body</tissue>
    </source>
</reference>
<dbReference type="PANTHER" id="PTHR46457">
    <property type="entry name" value="DNA REPAIR PROTEIN RAD51 HOMOLOG 4"/>
    <property type="match status" value="1"/>
</dbReference>
<sequence>DFKNLSESTIRTLAQNRIVTLLDFLQEDVSKLSSLTKLGLHDILAIRNEIFSRYSAPLINGTDLLTKVYKSRNRISSAIESLDSILNGGFPVRYITEICGLADSGKSQLCFQLAINVAKDNVRTVLYIDTKGDFSAVRVQRMLDAQGYSHKDMASIMYRIRVVHIWTLEDLVELFKGIKNKTFDAENLALVIVDSLPCLMFQHLGDENKMANEFNVAIIYINVQTRWIENDISDLEDDGESTSCLKENVYIEKKNRCLGKYWESVPVLVLQLEKLELISKENESYTELKVSVITSNVTKCNNNQCILKLSTKGPCGGKTTGQSRLSTFFENLGWKKFSVITLK</sequence>
<feature type="domain" description="RecA family profile 1" evidence="3">
    <location>
        <begin position="71"/>
        <end position="196"/>
    </location>
</feature>
<dbReference type="GO" id="GO:0140664">
    <property type="term" value="F:ATP-dependent DNA damage sensor activity"/>
    <property type="evidence" value="ECO:0007669"/>
    <property type="project" value="InterPro"/>
</dbReference>
<comment type="caution">
    <text evidence="4">The sequence shown here is derived from an EMBL/GenBank/DDBJ whole genome shotgun (WGS) entry which is preliminary data.</text>
</comment>
<dbReference type="GO" id="GO:0033063">
    <property type="term" value="C:Rad51B-Rad51C-Rad51D-XRCC2 complex"/>
    <property type="evidence" value="ECO:0007669"/>
    <property type="project" value="TreeGrafter"/>
</dbReference>
<dbReference type="AlphaFoldDB" id="A0A835GAT3"/>
<gene>
    <name evidence="4" type="ORF">HW555_010276</name>
</gene>
<dbReference type="Pfam" id="PF08423">
    <property type="entry name" value="Rad51"/>
    <property type="match status" value="1"/>
</dbReference>
<dbReference type="GO" id="GO:0005815">
    <property type="term" value="C:microtubule organizing center"/>
    <property type="evidence" value="ECO:0007669"/>
    <property type="project" value="TreeGrafter"/>
</dbReference>
<dbReference type="GO" id="GO:0005524">
    <property type="term" value="F:ATP binding"/>
    <property type="evidence" value="ECO:0007669"/>
    <property type="project" value="InterPro"/>
</dbReference>